<gene>
    <name evidence="2" type="ORF">CFP56_030547</name>
</gene>
<sequence>MANNPSQLLPSVRSLLKGDG</sequence>
<feature type="region of interest" description="Disordered" evidence="1">
    <location>
        <begin position="1"/>
        <end position="20"/>
    </location>
</feature>
<evidence type="ECO:0000313" key="3">
    <source>
        <dbReference type="Proteomes" id="UP000237347"/>
    </source>
</evidence>
<evidence type="ECO:0000313" key="2">
    <source>
        <dbReference type="EMBL" id="KAK7828069.1"/>
    </source>
</evidence>
<proteinExistence type="predicted"/>
<comment type="caution">
    <text evidence="2">The sequence shown here is derived from an EMBL/GenBank/DDBJ whole genome shotgun (WGS) entry which is preliminary data.</text>
</comment>
<organism evidence="2 3">
    <name type="scientific">Quercus suber</name>
    <name type="common">Cork oak</name>
    <dbReference type="NCBI Taxonomy" id="58331"/>
    <lineage>
        <taxon>Eukaryota</taxon>
        <taxon>Viridiplantae</taxon>
        <taxon>Streptophyta</taxon>
        <taxon>Embryophyta</taxon>
        <taxon>Tracheophyta</taxon>
        <taxon>Spermatophyta</taxon>
        <taxon>Magnoliopsida</taxon>
        <taxon>eudicotyledons</taxon>
        <taxon>Gunneridae</taxon>
        <taxon>Pentapetalae</taxon>
        <taxon>rosids</taxon>
        <taxon>fabids</taxon>
        <taxon>Fagales</taxon>
        <taxon>Fagaceae</taxon>
        <taxon>Quercus</taxon>
    </lineage>
</organism>
<name>A0AAW0JMR9_QUESU</name>
<dbReference type="Proteomes" id="UP000237347">
    <property type="component" value="Unassembled WGS sequence"/>
</dbReference>
<reference evidence="2 3" key="1">
    <citation type="journal article" date="2018" name="Sci. Data">
        <title>The draft genome sequence of cork oak.</title>
        <authorList>
            <person name="Ramos A.M."/>
            <person name="Usie A."/>
            <person name="Barbosa P."/>
            <person name="Barros P.M."/>
            <person name="Capote T."/>
            <person name="Chaves I."/>
            <person name="Simoes F."/>
            <person name="Abreu I."/>
            <person name="Carrasquinho I."/>
            <person name="Faro C."/>
            <person name="Guimaraes J.B."/>
            <person name="Mendonca D."/>
            <person name="Nobrega F."/>
            <person name="Rodrigues L."/>
            <person name="Saibo N.J.M."/>
            <person name="Varela M.C."/>
            <person name="Egas C."/>
            <person name="Matos J."/>
            <person name="Miguel C.M."/>
            <person name="Oliveira M.M."/>
            <person name="Ricardo C.P."/>
            <person name="Goncalves S."/>
        </authorList>
    </citation>
    <scope>NUCLEOTIDE SEQUENCE [LARGE SCALE GENOMIC DNA]</scope>
    <source>
        <strain evidence="3">cv. HL8</strain>
    </source>
</reference>
<dbReference type="AlphaFoldDB" id="A0AAW0JMR9"/>
<protein>
    <submittedName>
        <fullName evidence="2">Uncharacterized protein</fullName>
    </submittedName>
</protein>
<accession>A0AAW0JMR9</accession>
<keyword evidence="3" id="KW-1185">Reference proteome</keyword>
<dbReference type="EMBL" id="PKMF04000511">
    <property type="protein sequence ID" value="KAK7828069.1"/>
    <property type="molecule type" value="Genomic_DNA"/>
</dbReference>
<evidence type="ECO:0000256" key="1">
    <source>
        <dbReference type="SAM" id="MobiDB-lite"/>
    </source>
</evidence>